<accession>A0A067CGX1</accession>
<sequence length="365" mass="40771">MAVFSWTKVAPTGGSALVHPIVHRNTFAFAVSIAMLLNIVCMPMKAYLSETPPWAAMETPPTYANDSDFNLQTLARMQATYNASTLPAAAAFYDDSARNVQVMRHILVMNHSPIPVDDCHEHFLVGLPSALFYGAGIRSVLCAFAAANHSSPSDHTWDRRGACVHNLFLTVAIGHHCVWLRAGNELAGSNTSSHDTYTLVAVHAVYTHRMLYWFKFVYRVGISLLTLHLMWTKYFVHCLHLEALLRQRGHRARLQSHWRYEVLYGDPTAIILMHPGVATAFFFDCCLSVETVTVVMTRASQSVDVSIMLLAFMYLSRTVRAGNICFINHFFSDSAVVNRSGVPIPPCVWSRVILSDATRNTCFTK</sequence>
<dbReference type="Proteomes" id="UP000030745">
    <property type="component" value="Unassembled WGS sequence"/>
</dbReference>
<dbReference type="GeneID" id="24128055"/>
<protein>
    <submittedName>
        <fullName evidence="1">Uncharacterized protein</fullName>
    </submittedName>
</protein>
<organism evidence="1 2">
    <name type="scientific">Saprolegnia parasitica (strain CBS 223.65)</name>
    <dbReference type="NCBI Taxonomy" id="695850"/>
    <lineage>
        <taxon>Eukaryota</taxon>
        <taxon>Sar</taxon>
        <taxon>Stramenopiles</taxon>
        <taxon>Oomycota</taxon>
        <taxon>Saprolegniomycetes</taxon>
        <taxon>Saprolegniales</taxon>
        <taxon>Saprolegniaceae</taxon>
        <taxon>Saprolegnia</taxon>
    </lineage>
</organism>
<proteinExistence type="predicted"/>
<keyword evidence="2" id="KW-1185">Reference proteome</keyword>
<name>A0A067CGX1_SAPPC</name>
<dbReference type="EMBL" id="KK583205">
    <property type="protein sequence ID" value="KDO29718.1"/>
    <property type="molecule type" value="Genomic_DNA"/>
</dbReference>
<dbReference type="KEGG" id="spar:SPRG_05667"/>
<dbReference type="VEuPathDB" id="FungiDB:SPRG_05667"/>
<reference evidence="1 2" key="1">
    <citation type="journal article" date="2013" name="PLoS Genet.">
        <title>Distinctive expansion of potential virulence genes in the genome of the oomycete fish pathogen Saprolegnia parasitica.</title>
        <authorList>
            <person name="Jiang R.H."/>
            <person name="de Bruijn I."/>
            <person name="Haas B.J."/>
            <person name="Belmonte R."/>
            <person name="Lobach L."/>
            <person name="Christie J."/>
            <person name="van den Ackerveken G."/>
            <person name="Bottin A."/>
            <person name="Bulone V."/>
            <person name="Diaz-Moreno S.M."/>
            <person name="Dumas B."/>
            <person name="Fan L."/>
            <person name="Gaulin E."/>
            <person name="Govers F."/>
            <person name="Grenville-Briggs L.J."/>
            <person name="Horner N.R."/>
            <person name="Levin J.Z."/>
            <person name="Mammella M."/>
            <person name="Meijer H.J."/>
            <person name="Morris P."/>
            <person name="Nusbaum C."/>
            <person name="Oome S."/>
            <person name="Phillips A.J."/>
            <person name="van Rooyen D."/>
            <person name="Rzeszutek E."/>
            <person name="Saraiva M."/>
            <person name="Secombes C.J."/>
            <person name="Seidl M.F."/>
            <person name="Snel B."/>
            <person name="Stassen J.H."/>
            <person name="Sykes S."/>
            <person name="Tripathy S."/>
            <person name="van den Berg H."/>
            <person name="Vega-Arreguin J.C."/>
            <person name="Wawra S."/>
            <person name="Young S.K."/>
            <person name="Zeng Q."/>
            <person name="Dieguez-Uribeondo J."/>
            <person name="Russ C."/>
            <person name="Tyler B.M."/>
            <person name="van West P."/>
        </authorList>
    </citation>
    <scope>NUCLEOTIDE SEQUENCE [LARGE SCALE GENOMIC DNA]</scope>
    <source>
        <strain evidence="1 2">CBS 223.65</strain>
    </source>
</reference>
<dbReference type="AlphaFoldDB" id="A0A067CGX1"/>
<gene>
    <name evidence="1" type="ORF">SPRG_05667</name>
</gene>
<evidence type="ECO:0000313" key="1">
    <source>
        <dbReference type="EMBL" id="KDO29718.1"/>
    </source>
</evidence>
<dbReference type="RefSeq" id="XP_012199772.1">
    <property type="nucleotide sequence ID" value="XM_012344382.1"/>
</dbReference>
<evidence type="ECO:0000313" key="2">
    <source>
        <dbReference type="Proteomes" id="UP000030745"/>
    </source>
</evidence>